<dbReference type="PRINTS" id="PR00125">
    <property type="entry name" value="ATPASEDELTA"/>
</dbReference>
<keyword evidence="4" id="KW-0813">Transport</keyword>
<evidence type="ECO:0000313" key="9">
    <source>
        <dbReference type="EMBL" id="KAK6359470.1"/>
    </source>
</evidence>
<dbReference type="Pfam" id="PF00213">
    <property type="entry name" value="OSCP"/>
    <property type="match status" value="1"/>
</dbReference>
<name>A0AAV9VI74_9PEZI</name>
<organism evidence="9 10">
    <name type="scientific">Orbilia brochopaga</name>
    <dbReference type="NCBI Taxonomy" id="3140254"/>
    <lineage>
        <taxon>Eukaryota</taxon>
        <taxon>Fungi</taxon>
        <taxon>Dikarya</taxon>
        <taxon>Ascomycota</taxon>
        <taxon>Pezizomycotina</taxon>
        <taxon>Orbiliomycetes</taxon>
        <taxon>Orbiliales</taxon>
        <taxon>Orbiliaceae</taxon>
        <taxon>Orbilia</taxon>
    </lineage>
</organism>
<protein>
    <recommendedName>
        <fullName evidence="3">ATP synthase subunit 5, mitochondrial</fullName>
    </recommendedName>
</protein>
<sequence length="232" mass="24201">MLSRTTASIARAAASSSASIAPRAAILSSVRTYASAAESSTKPPVALYGIDGTYASSLYIASAKTSTLDTVDRSLKSLKQLLDKDPKLTNVISSPTLSAPDKAILVAEISKAVPGASGDKNFKNLLEVLAEHNRLGLLSGIAEKFAVLMGAHRGEVEAVITSAQALDQKTISRLESAIGKSKYIGQGQKLKVVNKVNPDVLGGLVVEIGDRTIDLSVSSKIAKLNKLLTDAL</sequence>
<proteinExistence type="inferred from homology"/>
<dbReference type="AlphaFoldDB" id="A0AAV9VI74"/>
<gene>
    <name evidence="9" type="primary">ATP5</name>
    <name evidence="9" type="ORF">TWF696_000626</name>
</gene>
<evidence type="ECO:0000256" key="5">
    <source>
        <dbReference type="ARBA" id="ARBA00022781"/>
    </source>
</evidence>
<evidence type="ECO:0000256" key="1">
    <source>
        <dbReference type="ARBA" id="ARBA00004370"/>
    </source>
</evidence>
<dbReference type="PROSITE" id="PS00389">
    <property type="entry name" value="ATPASE_DELTA"/>
    <property type="match status" value="1"/>
</dbReference>
<dbReference type="InterPro" id="IPR000711">
    <property type="entry name" value="ATPase_OSCP/dsu"/>
</dbReference>
<dbReference type="GO" id="GO:0016020">
    <property type="term" value="C:membrane"/>
    <property type="evidence" value="ECO:0007669"/>
    <property type="project" value="UniProtKB-SubCell"/>
</dbReference>
<dbReference type="InterPro" id="IPR020781">
    <property type="entry name" value="ATPase_OSCP/d_CS"/>
</dbReference>
<keyword evidence="10" id="KW-1185">Reference proteome</keyword>
<comment type="caution">
    <text evidence="9">The sequence shown here is derived from an EMBL/GenBank/DDBJ whole genome shotgun (WGS) entry which is preliminary data.</text>
</comment>
<dbReference type="HAMAP" id="MF_01416">
    <property type="entry name" value="ATP_synth_delta_bact"/>
    <property type="match status" value="1"/>
</dbReference>
<reference evidence="9 10" key="1">
    <citation type="submission" date="2019-10" db="EMBL/GenBank/DDBJ databases">
        <authorList>
            <person name="Palmer J.M."/>
        </authorList>
    </citation>
    <scope>NUCLEOTIDE SEQUENCE [LARGE SCALE GENOMIC DNA]</scope>
    <source>
        <strain evidence="9 10">TWF696</strain>
    </source>
</reference>
<dbReference type="InterPro" id="IPR026015">
    <property type="entry name" value="ATP_synth_OSCP/delta_N_sf"/>
</dbReference>
<dbReference type="PANTHER" id="PTHR11910">
    <property type="entry name" value="ATP SYNTHASE DELTA CHAIN"/>
    <property type="match status" value="1"/>
</dbReference>
<evidence type="ECO:0000256" key="2">
    <source>
        <dbReference type="ARBA" id="ARBA00007046"/>
    </source>
</evidence>
<accession>A0AAV9VI74</accession>
<keyword evidence="6" id="KW-0406">Ion transport</keyword>
<dbReference type="Proteomes" id="UP001375240">
    <property type="component" value="Unassembled WGS sequence"/>
</dbReference>
<keyword evidence="8" id="KW-0066">ATP synthesis</keyword>
<evidence type="ECO:0000313" key="10">
    <source>
        <dbReference type="Proteomes" id="UP001375240"/>
    </source>
</evidence>
<dbReference type="GO" id="GO:0046933">
    <property type="term" value="F:proton-transporting ATP synthase activity, rotational mechanism"/>
    <property type="evidence" value="ECO:0007669"/>
    <property type="project" value="InterPro"/>
</dbReference>
<dbReference type="SUPFAM" id="SSF47928">
    <property type="entry name" value="N-terminal domain of the delta subunit of the F1F0-ATP synthase"/>
    <property type="match status" value="1"/>
</dbReference>
<comment type="similarity">
    <text evidence="2">Belongs to the ATPase delta chain family.</text>
</comment>
<evidence type="ECO:0000256" key="4">
    <source>
        <dbReference type="ARBA" id="ARBA00022448"/>
    </source>
</evidence>
<evidence type="ECO:0000256" key="7">
    <source>
        <dbReference type="ARBA" id="ARBA00023136"/>
    </source>
</evidence>
<dbReference type="Gene3D" id="1.10.520.20">
    <property type="entry name" value="N-terminal domain of the delta subunit of the F1F0-ATP synthase"/>
    <property type="match status" value="1"/>
</dbReference>
<dbReference type="EMBL" id="JAVHNQ010000001">
    <property type="protein sequence ID" value="KAK6359470.1"/>
    <property type="molecule type" value="Genomic_DNA"/>
</dbReference>
<comment type="subcellular location">
    <subcellularLocation>
        <location evidence="1">Membrane</location>
    </subcellularLocation>
</comment>
<evidence type="ECO:0000256" key="3">
    <source>
        <dbReference type="ARBA" id="ARBA00014723"/>
    </source>
</evidence>
<evidence type="ECO:0000256" key="8">
    <source>
        <dbReference type="ARBA" id="ARBA00023310"/>
    </source>
</evidence>
<evidence type="ECO:0000256" key="6">
    <source>
        <dbReference type="ARBA" id="ARBA00023065"/>
    </source>
</evidence>
<dbReference type="NCBIfam" id="TIGR01145">
    <property type="entry name" value="ATP_synt_delta"/>
    <property type="match status" value="1"/>
</dbReference>
<keyword evidence="5" id="KW-0375">Hydrogen ion transport</keyword>
<keyword evidence="7" id="KW-0472">Membrane</keyword>